<sequence>MSAPSIRFRNYRPGDGPQLAEAWSQAAPGDPITPTRLRNLVLLDRNFDPTGLVIAESDAGIVGAAYAVHRRVAETGADLQAERGWILFFFVVPSARRAGIGRQLLTRALEWLREQGATEAIFSSYTPNYVLPGLDEQRYAEASALLQAEGFTVLERPSAMAMSLREYTLPDAERRRADELRRQGWYLGTLPEEDVVPLVALARDEFNADWGRAIREGLVAGMPREHLMVAKDPSGRMIGWAMFGTYEAVIDRFGPFGVLPSSRGTGLGRLLLHLTLERMAAYNAQTAWFLWADDGSAASGLYQKTGFEITRTFSIMRAALTGARSSQ</sequence>
<dbReference type="Pfam" id="PF13508">
    <property type="entry name" value="Acetyltransf_7"/>
    <property type="match status" value="1"/>
</dbReference>
<reference evidence="5" key="1">
    <citation type="journal article" date="2019" name="Int. J. Syst. Evol. Microbiol.">
        <title>The Global Catalogue of Microorganisms (GCM) 10K type strain sequencing project: providing services to taxonomists for standard genome sequencing and annotation.</title>
        <authorList>
            <consortium name="The Broad Institute Genomics Platform"/>
            <consortium name="The Broad Institute Genome Sequencing Center for Infectious Disease"/>
            <person name="Wu L."/>
            <person name="Ma J."/>
        </authorList>
    </citation>
    <scope>NUCLEOTIDE SEQUENCE [LARGE SCALE GENOMIC DNA]</scope>
    <source>
        <strain evidence="5">JCM 16950</strain>
    </source>
</reference>
<organism evidence="4 5">
    <name type="scientific">Microbacterium kribbense</name>
    <dbReference type="NCBI Taxonomy" id="433645"/>
    <lineage>
        <taxon>Bacteria</taxon>
        <taxon>Bacillati</taxon>
        <taxon>Actinomycetota</taxon>
        <taxon>Actinomycetes</taxon>
        <taxon>Micrococcales</taxon>
        <taxon>Microbacteriaceae</taxon>
        <taxon>Microbacterium</taxon>
    </lineage>
</organism>
<evidence type="ECO:0000259" key="3">
    <source>
        <dbReference type="PROSITE" id="PS51186"/>
    </source>
</evidence>
<keyword evidence="1" id="KW-0808">Transferase</keyword>
<gene>
    <name evidence="4" type="ORF">GCM10022240_14790</name>
</gene>
<dbReference type="PANTHER" id="PTHR43877">
    <property type="entry name" value="AMINOALKYLPHOSPHONATE N-ACETYLTRANSFERASE-RELATED-RELATED"/>
    <property type="match status" value="1"/>
</dbReference>
<keyword evidence="2" id="KW-0012">Acyltransferase</keyword>
<feature type="domain" description="N-acetyltransferase" evidence="3">
    <location>
        <begin position="185"/>
        <end position="321"/>
    </location>
</feature>
<dbReference type="InterPro" id="IPR000182">
    <property type="entry name" value="GNAT_dom"/>
</dbReference>
<comment type="caution">
    <text evidence="4">The sequence shown here is derived from an EMBL/GenBank/DDBJ whole genome shotgun (WGS) entry which is preliminary data.</text>
</comment>
<dbReference type="SUPFAM" id="SSF55729">
    <property type="entry name" value="Acyl-CoA N-acyltransferases (Nat)"/>
    <property type="match status" value="2"/>
</dbReference>
<dbReference type="Proteomes" id="UP001500540">
    <property type="component" value="Unassembled WGS sequence"/>
</dbReference>
<evidence type="ECO:0000256" key="2">
    <source>
        <dbReference type="ARBA" id="ARBA00023315"/>
    </source>
</evidence>
<keyword evidence="5" id="KW-1185">Reference proteome</keyword>
<feature type="domain" description="N-acetyltransferase" evidence="3">
    <location>
        <begin position="6"/>
        <end position="165"/>
    </location>
</feature>
<evidence type="ECO:0000313" key="5">
    <source>
        <dbReference type="Proteomes" id="UP001500540"/>
    </source>
</evidence>
<dbReference type="EMBL" id="BAABAF010000005">
    <property type="protein sequence ID" value="GAA3763465.1"/>
    <property type="molecule type" value="Genomic_DNA"/>
</dbReference>
<accession>A0ABP7GKN6</accession>
<protein>
    <recommendedName>
        <fullName evidence="3">N-acetyltransferase domain-containing protein</fullName>
    </recommendedName>
</protein>
<dbReference type="CDD" id="cd04301">
    <property type="entry name" value="NAT_SF"/>
    <property type="match status" value="1"/>
</dbReference>
<dbReference type="InterPro" id="IPR050832">
    <property type="entry name" value="Bact_Acetyltransf"/>
</dbReference>
<dbReference type="PANTHER" id="PTHR43877:SF1">
    <property type="entry name" value="ACETYLTRANSFERASE"/>
    <property type="match status" value="1"/>
</dbReference>
<evidence type="ECO:0000256" key="1">
    <source>
        <dbReference type="ARBA" id="ARBA00022679"/>
    </source>
</evidence>
<proteinExistence type="predicted"/>
<dbReference type="PROSITE" id="PS51186">
    <property type="entry name" value="GNAT"/>
    <property type="match status" value="2"/>
</dbReference>
<evidence type="ECO:0000313" key="4">
    <source>
        <dbReference type="EMBL" id="GAA3763465.1"/>
    </source>
</evidence>
<dbReference type="Gene3D" id="3.40.630.30">
    <property type="match status" value="2"/>
</dbReference>
<dbReference type="InterPro" id="IPR016181">
    <property type="entry name" value="Acyl_CoA_acyltransferase"/>
</dbReference>
<name>A0ABP7GKN6_9MICO</name>
<dbReference type="RefSeq" id="WP_344782131.1">
    <property type="nucleotide sequence ID" value="NZ_BAABAF010000005.1"/>
</dbReference>
<dbReference type="Pfam" id="PF00583">
    <property type="entry name" value="Acetyltransf_1"/>
    <property type="match status" value="1"/>
</dbReference>